<evidence type="ECO:0000313" key="2">
    <source>
        <dbReference type="EMBL" id="KAG7175506.1"/>
    </source>
</evidence>
<keyword evidence="1" id="KW-0378">Hydrolase</keyword>
<sequence>MNFLFGRACHQTSTMAQSINDARCTRRITSQVRKIVLNIYKYLRYQDVQQSETDIELRTASVTGISVRSLHRIKQQHRVGVIKSPPSRTRISPVMGTVDDFDKDCIRREVLAFYERGEIPTVNALLKRVKKPPVRFSGAYSSLHKIVKQLGFRFKKVQSGRCILMERNDLVVARNKYLRLIAENRKSSSPRPEIYLDETWVNQNECWTMADGSVDPKLKTGKGARYIILHAGGEDGFVPGAFLFFRSSNGNKGDYHDSINHTCFQSWFQTQLLPNIPAHSLIVMDNASYHSQILNKAPASNSKKCEIIQWLTEHNIAHDPSHTKFELLSLVKSHKNKQVYEVDQIACDAGHEVLRLPLYHCQLNPIELIWAKVKTEVKKYDSNTNQTLKGVEEITKSAIDRVTSQDWKKCICHTRLVEDEYRRKDIALEHLTDNLVINTDDDSSESDNDE</sequence>
<name>A0A8J5N943_HOMAM</name>
<dbReference type="EMBL" id="JAHLQT010005725">
    <property type="protein sequence ID" value="KAG7175506.1"/>
    <property type="molecule type" value="Genomic_DNA"/>
</dbReference>
<keyword evidence="1" id="KW-0540">Nuclease</keyword>
<accession>A0A8J5N943</accession>
<keyword evidence="1" id="KW-0255">Endonuclease</keyword>
<evidence type="ECO:0000313" key="1">
    <source>
        <dbReference type="EMBL" id="KAG7175118.1"/>
    </source>
</evidence>
<evidence type="ECO:0000313" key="3">
    <source>
        <dbReference type="Proteomes" id="UP000747542"/>
    </source>
</evidence>
<dbReference type="GO" id="GO:0004519">
    <property type="term" value="F:endonuclease activity"/>
    <property type="evidence" value="ECO:0007669"/>
    <property type="project" value="UniProtKB-KW"/>
</dbReference>
<protein>
    <submittedName>
        <fullName evidence="2">Putative DDE superfamily endonuclease domain-containing protein 42</fullName>
    </submittedName>
    <submittedName>
        <fullName evidence="1">Putative DDE superfamily endonuclease domain-containing protein 43</fullName>
    </submittedName>
</protein>
<proteinExistence type="predicted"/>
<gene>
    <name evidence="2" type="ORF">Hamer_G029278</name>
    <name evidence="1" type="ORF">Hamer_G029355</name>
</gene>
<keyword evidence="3" id="KW-1185">Reference proteome</keyword>
<dbReference type="OrthoDB" id="6348969at2759"/>
<dbReference type="Proteomes" id="UP000747542">
    <property type="component" value="Unassembled WGS sequence"/>
</dbReference>
<dbReference type="EMBL" id="JAHLQT010006288">
    <property type="protein sequence ID" value="KAG7175118.1"/>
    <property type="molecule type" value="Genomic_DNA"/>
</dbReference>
<organism evidence="1 3">
    <name type="scientific">Homarus americanus</name>
    <name type="common">American lobster</name>
    <dbReference type="NCBI Taxonomy" id="6706"/>
    <lineage>
        <taxon>Eukaryota</taxon>
        <taxon>Metazoa</taxon>
        <taxon>Ecdysozoa</taxon>
        <taxon>Arthropoda</taxon>
        <taxon>Crustacea</taxon>
        <taxon>Multicrustacea</taxon>
        <taxon>Malacostraca</taxon>
        <taxon>Eumalacostraca</taxon>
        <taxon>Eucarida</taxon>
        <taxon>Decapoda</taxon>
        <taxon>Pleocyemata</taxon>
        <taxon>Astacidea</taxon>
        <taxon>Nephropoidea</taxon>
        <taxon>Nephropidae</taxon>
        <taxon>Homarus</taxon>
    </lineage>
</organism>
<comment type="caution">
    <text evidence="1">The sequence shown here is derived from an EMBL/GenBank/DDBJ whole genome shotgun (WGS) entry which is preliminary data.</text>
</comment>
<reference evidence="1" key="1">
    <citation type="journal article" date="2021" name="Sci. Adv.">
        <title>The American lobster genome reveals insights on longevity, neural, and immune adaptations.</title>
        <authorList>
            <person name="Polinski J.M."/>
            <person name="Zimin A.V."/>
            <person name="Clark K.F."/>
            <person name="Kohn A.B."/>
            <person name="Sadowski N."/>
            <person name="Timp W."/>
            <person name="Ptitsyn A."/>
            <person name="Khanna P."/>
            <person name="Romanova D.Y."/>
            <person name="Williams P."/>
            <person name="Greenwood S.J."/>
            <person name="Moroz L.L."/>
            <person name="Walt D.R."/>
            <person name="Bodnar A.G."/>
        </authorList>
    </citation>
    <scope>NUCLEOTIDE SEQUENCE</scope>
    <source>
        <strain evidence="1">GMGI-L3</strain>
    </source>
</reference>
<dbReference type="PANTHER" id="PTHR33939:SF1">
    <property type="entry name" value="DUF4371 DOMAIN-CONTAINING PROTEIN"/>
    <property type="match status" value="1"/>
</dbReference>
<dbReference type="AlphaFoldDB" id="A0A8J5N943"/>
<dbReference type="PANTHER" id="PTHR33939">
    <property type="entry name" value="PROTEIN CBG22215"/>
    <property type="match status" value="1"/>
</dbReference>